<protein>
    <submittedName>
        <fullName evidence="2">Uncharacterized protein</fullName>
    </submittedName>
</protein>
<evidence type="ECO:0000256" key="1">
    <source>
        <dbReference type="SAM" id="Phobius"/>
    </source>
</evidence>
<keyword evidence="1" id="KW-1133">Transmembrane helix</keyword>
<accession>A0A834SUH9</accession>
<keyword evidence="3" id="KW-1185">Reference proteome</keyword>
<dbReference type="EMBL" id="JAAIUW010000011">
    <property type="protein sequence ID" value="KAF7810011.1"/>
    <property type="molecule type" value="Genomic_DNA"/>
</dbReference>
<comment type="caution">
    <text evidence="2">The sequence shown here is derived from an EMBL/GenBank/DDBJ whole genome shotgun (WGS) entry which is preliminary data.</text>
</comment>
<dbReference type="Proteomes" id="UP000634136">
    <property type="component" value="Unassembled WGS sequence"/>
</dbReference>
<dbReference type="AlphaFoldDB" id="A0A834SUH9"/>
<sequence>MSDAVITLRIDIIDAGIIDISKLASTTMVFDPGGSFWVLLFFTKGKNMIIAYLAMFSISSHIFGHGFLAVGFKVRLNGTVVLGGMAQDFRVRIAKELTKESTNKLLSWIAKVTDGFSLDSRF</sequence>
<organism evidence="2 3">
    <name type="scientific">Senna tora</name>
    <dbReference type="NCBI Taxonomy" id="362788"/>
    <lineage>
        <taxon>Eukaryota</taxon>
        <taxon>Viridiplantae</taxon>
        <taxon>Streptophyta</taxon>
        <taxon>Embryophyta</taxon>
        <taxon>Tracheophyta</taxon>
        <taxon>Spermatophyta</taxon>
        <taxon>Magnoliopsida</taxon>
        <taxon>eudicotyledons</taxon>
        <taxon>Gunneridae</taxon>
        <taxon>Pentapetalae</taxon>
        <taxon>rosids</taxon>
        <taxon>fabids</taxon>
        <taxon>Fabales</taxon>
        <taxon>Fabaceae</taxon>
        <taxon>Caesalpinioideae</taxon>
        <taxon>Cassia clade</taxon>
        <taxon>Senna</taxon>
    </lineage>
</organism>
<dbReference type="OrthoDB" id="2126698at2759"/>
<reference evidence="2" key="1">
    <citation type="submission" date="2020-09" db="EMBL/GenBank/DDBJ databases">
        <title>Genome-Enabled Discovery of Anthraquinone Biosynthesis in Senna tora.</title>
        <authorList>
            <person name="Kang S.-H."/>
            <person name="Pandey R.P."/>
            <person name="Lee C.-M."/>
            <person name="Sim J.-S."/>
            <person name="Jeong J.-T."/>
            <person name="Choi B.-S."/>
            <person name="Jung M."/>
            <person name="Ginzburg D."/>
            <person name="Zhao K."/>
            <person name="Won S.Y."/>
            <person name="Oh T.-J."/>
            <person name="Yu Y."/>
            <person name="Kim N.-H."/>
            <person name="Lee O.R."/>
            <person name="Lee T.-H."/>
            <person name="Bashyal P."/>
            <person name="Kim T.-S."/>
            <person name="Lee W.-H."/>
            <person name="Kawkins C."/>
            <person name="Kim C.-K."/>
            <person name="Kim J.S."/>
            <person name="Ahn B.O."/>
            <person name="Rhee S.Y."/>
            <person name="Sohng J.K."/>
        </authorList>
    </citation>
    <scope>NUCLEOTIDE SEQUENCE</scope>
    <source>
        <tissue evidence="2">Leaf</tissue>
    </source>
</reference>
<evidence type="ECO:0000313" key="2">
    <source>
        <dbReference type="EMBL" id="KAF7810011.1"/>
    </source>
</evidence>
<evidence type="ECO:0000313" key="3">
    <source>
        <dbReference type="Proteomes" id="UP000634136"/>
    </source>
</evidence>
<keyword evidence="1" id="KW-0472">Membrane</keyword>
<gene>
    <name evidence="2" type="ORF">G2W53_036754</name>
</gene>
<proteinExistence type="predicted"/>
<keyword evidence="1" id="KW-0812">Transmembrane</keyword>
<feature type="transmembrane region" description="Helical" evidence="1">
    <location>
        <begin position="49"/>
        <end position="72"/>
    </location>
</feature>
<name>A0A834SUH9_9FABA</name>